<dbReference type="GO" id="GO:0009654">
    <property type="term" value="C:photosystem II oxygen evolving complex"/>
    <property type="evidence" value="ECO:0007669"/>
    <property type="project" value="InterPro"/>
</dbReference>
<accession>A0A2W4Y5V9</accession>
<protein>
    <submittedName>
        <fullName evidence="5">Photosystem II protein PsbQ</fullName>
    </submittedName>
</protein>
<feature type="chain" id="PRO_5016072198" evidence="4">
    <location>
        <begin position="21"/>
        <end position="142"/>
    </location>
</feature>
<dbReference type="GO" id="GO:0015979">
    <property type="term" value="P:photosynthesis"/>
    <property type="evidence" value="ECO:0007669"/>
    <property type="project" value="InterPro"/>
</dbReference>
<evidence type="ECO:0000256" key="1">
    <source>
        <dbReference type="ARBA" id="ARBA00004370"/>
    </source>
</evidence>
<dbReference type="AlphaFoldDB" id="A0A2W4Y5V9"/>
<reference evidence="6" key="1">
    <citation type="submission" date="2018-04" db="EMBL/GenBank/DDBJ databases">
        <authorList>
            <person name="Cornet L."/>
        </authorList>
    </citation>
    <scope>NUCLEOTIDE SEQUENCE [LARGE SCALE GENOMIC DNA]</scope>
</reference>
<organism evidence="5 6">
    <name type="scientific">Shackletoniella antarctica</name>
    <dbReference type="NCBI Taxonomy" id="268115"/>
    <lineage>
        <taxon>Bacteria</taxon>
        <taxon>Bacillati</taxon>
        <taxon>Cyanobacteriota</taxon>
        <taxon>Cyanophyceae</taxon>
        <taxon>Oculatellales</taxon>
        <taxon>Oculatellaceae</taxon>
        <taxon>Shackletoniella</taxon>
    </lineage>
</organism>
<dbReference type="Proteomes" id="UP000249081">
    <property type="component" value="Unassembled WGS sequence"/>
</dbReference>
<keyword evidence="2" id="KW-0793">Thylakoid</keyword>
<feature type="signal peptide" evidence="4">
    <location>
        <begin position="1"/>
        <end position="20"/>
    </location>
</feature>
<dbReference type="InterPro" id="IPR023222">
    <property type="entry name" value="PsbQ-like_dom_sf"/>
</dbReference>
<reference evidence="5 6" key="2">
    <citation type="submission" date="2018-06" db="EMBL/GenBank/DDBJ databases">
        <title>Metagenomic assembly of (sub)arctic Cyanobacteria and their associated microbiome from non-axenic cultures.</title>
        <authorList>
            <person name="Baurain D."/>
        </authorList>
    </citation>
    <scope>NUCLEOTIDE SEQUENCE [LARGE SCALE GENOMIC DNA]</scope>
    <source>
        <strain evidence="5">ULC041bin1</strain>
    </source>
</reference>
<evidence type="ECO:0000256" key="2">
    <source>
        <dbReference type="ARBA" id="ARBA00023078"/>
    </source>
</evidence>
<dbReference type="Pfam" id="PF05757">
    <property type="entry name" value="PsbQ"/>
    <property type="match status" value="1"/>
</dbReference>
<keyword evidence="4" id="KW-0732">Signal</keyword>
<keyword evidence="3" id="KW-0472">Membrane</keyword>
<dbReference type="Gene3D" id="1.20.120.290">
    <property type="entry name" value="Oxygen-evolving enhancer protein 3 (PsbQ), four-helix up-down bundle"/>
    <property type="match status" value="1"/>
</dbReference>
<dbReference type="InterPro" id="IPR008797">
    <property type="entry name" value="PSII_PsbQ"/>
</dbReference>
<comment type="subcellular location">
    <subcellularLocation>
        <location evidence="1">Membrane</location>
    </subcellularLocation>
</comment>
<dbReference type="NCBIfam" id="TIGR03042">
    <property type="entry name" value="PS_II_psbQ_bact"/>
    <property type="match status" value="1"/>
</dbReference>
<dbReference type="SUPFAM" id="SSF101112">
    <property type="entry name" value="Oxygen-evolving enhancer protein 3"/>
    <property type="match status" value="1"/>
</dbReference>
<gene>
    <name evidence="5" type="primary">psbQ</name>
    <name evidence="5" type="ORF">DCF17_14260</name>
</gene>
<dbReference type="InterPro" id="IPR017487">
    <property type="entry name" value="PSII_PsbQ_cyanobac"/>
</dbReference>
<proteinExistence type="predicted"/>
<evidence type="ECO:0000256" key="4">
    <source>
        <dbReference type="SAM" id="SignalP"/>
    </source>
</evidence>
<dbReference type="GO" id="GO:0019898">
    <property type="term" value="C:extrinsic component of membrane"/>
    <property type="evidence" value="ECO:0007669"/>
    <property type="project" value="InterPro"/>
</dbReference>
<evidence type="ECO:0000313" key="5">
    <source>
        <dbReference type="EMBL" id="PZO38628.1"/>
    </source>
</evidence>
<dbReference type="EMBL" id="QBMN01000100">
    <property type="protein sequence ID" value="PZO38628.1"/>
    <property type="molecule type" value="Genomic_DNA"/>
</dbReference>
<name>A0A2W4Y5V9_9CYAN</name>
<dbReference type="GO" id="GO:0005509">
    <property type="term" value="F:calcium ion binding"/>
    <property type="evidence" value="ECO:0007669"/>
    <property type="project" value="InterPro"/>
</dbReference>
<evidence type="ECO:0000256" key="3">
    <source>
        <dbReference type="ARBA" id="ARBA00023136"/>
    </source>
</evidence>
<sequence>MGILLAIAATCLVACGGPAAKIPTTYTPAILQQVELYTPAVAALRDRFPELEGYIQTKDWGNVQSFIHGPMGEMRTRVNRLANSLLTKDKPQAQAIAQELYTHLERLDEAAATNQQVIAGQEYRNALDDFDSFLSLVPTFQS</sequence>
<evidence type="ECO:0000313" key="6">
    <source>
        <dbReference type="Proteomes" id="UP000249081"/>
    </source>
</evidence>
<comment type="caution">
    <text evidence="5">The sequence shown here is derived from an EMBL/GenBank/DDBJ whole genome shotgun (WGS) entry which is preliminary data.</text>
</comment>